<evidence type="ECO:0000313" key="2">
    <source>
        <dbReference type="EMBL" id="SVE56643.1"/>
    </source>
</evidence>
<dbReference type="EMBL" id="UINC01226241">
    <property type="protein sequence ID" value="SVE56643.1"/>
    <property type="molecule type" value="Genomic_DNA"/>
</dbReference>
<reference evidence="2" key="1">
    <citation type="submission" date="2018-05" db="EMBL/GenBank/DDBJ databases">
        <authorList>
            <person name="Lanie J.A."/>
            <person name="Ng W.-L."/>
            <person name="Kazmierczak K.M."/>
            <person name="Andrzejewski T.M."/>
            <person name="Davidsen T.M."/>
            <person name="Wayne K.J."/>
            <person name="Tettelin H."/>
            <person name="Glass J.I."/>
            <person name="Rusch D."/>
            <person name="Podicherti R."/>
            <person name="Tsui H.-C.T."/>
            <person name="Winkler M.E."/>
        </authorList>
    </citation>
    <scope>NUCLEOTIDE SEQUENCE</scope>
</reference>
<dbReference type="InterPro" id="IPR030191">
    <property type="entry name" value="CodB"/>
</dbReference>
<accession>A0A383EJJ6</accession>
<feature type="transmembrane region" description="Helical" evidence="1">
    <location>
        <begin position="163"/>
        <end position="180"/>
    </location>
</feature>
<organism evidence="2">
    <name type="scientific">marine metagenome</name>
    <dbReference type="NCBI Taxonomy" id="408172"/>
    <lineage>
        <taxon>unclassified sequences</taxon>
        <taxon>metagenomes</taxon>
        <taxon>ecological metagenomes</taxon>
    </lineage>
</organism>
<feature type="transmembrane region" description="Helical" evidence="1">
    <location>
        <begin position="58"/>
        <end position="80"/>
    </location>
</feature>
<dbReference type="PANTHER" id="PTHR30569">
    <property type="entry name" value="CYTOSINE TRANSPORTER CODB"/>
    <property type="match status" value="1"/>
</dbReference>
<feature type="transmembrane region" description="Helical" evidence="1">
    <location>
        <begin position="101"/>
        <end position="120"/>
    </location>
</feature>
<evidence type="ECO:0008006" key="3">
    <source>
        <dbReference type="Google" id="ProtNLM"/>
    </source>
</evidence>
<dbReference type="GO" id="GO:0005886">
    <property type="term" value="C:plasma membrane"/>
    <property type="evidence" value="ECO:0007669"/>
    <property type="project" value="TreeGrafter"/>
</dbReference>
<feature type="non-terminal residue" evidence="2">
    <location>
        <position position="185"/>
    </location>
</feature>
<evidence type="ECO:0000256" key="1">
    <source>
        <dbReference type="SAM" id="Phobius"/>
    </source>
</evidence>
<feature type="transmembrane region" description="Helical" evidence="1">
    <location>
        <begin position="28"/>
        <end position="46"/>
    </location>
</feature>
<name>A0A383EJJ6_9ZZZZ</name>
<feature type="transmembrane region" description="Helical" evidence="1">
    <location>
        <begin position="140"/>
        <end position="158"/>
    </location>
</feature>
<gene>
    <name evidence="2" type="ORF">METZ01_LOCUS509497</name>
</gene>
<dbReference type="GO" id="GO:0015209">
    <property type="term" value="F:cytosine transmembrane transporter activity"/>
    <property type="evidence" value="ECO:0007669"/>
    <property type="project" value="InterPro"/>
</dbReference>
<keyword evidence="1" id="KW-0812">Transmembrane</keyword>
<dbReference type="Gene3D" id="1.10.4160.10">
    <property type="entry name" value="Hydantoin permease"/>
    <property type="match status" value="1"/>
</dbReference>
<protein>
    <recommendedName>
        <fullName evidence="3">Cytosine permease</fullName>
    </recommendedName>
</protein>
<dbReference type="PANTHER" id="PTHR30569:SF0">
    <property type="entry name" value="CYTOSINE PERMEASE"/>
    <property type="match status" value="1"/>
</dbReference>
<keyword evidence="1" id="KW-1133">Transmembrane helix</keyword>
<proteinExistence type="predicted"/>
<keyword evidence="1" id="KW-0472">Membrane</keyword>
<sequence length="185" mass="19561">MSETNSDLFEDYATEPVPSHIRVNGYRIALVNCGLALSLSGLILGVELGASMGLAASTVAFIVGGIVLALIAAITGYIGVKVRLSSYMIIRYAFGSRGSQLVNLCMAVSLFGWFGVNASLFSQAAAELWTTLTGVLLPEWLFTVVGGVLMTSGAALGFRSLKFLSVLLVPVQLLVLLWLAKITLT</sequence>
<dbReference type="AlphaFoldDB" id="A0A383EJJ6"/>